<dbReference type="AlphaFoldDB" id="A0A4S8I8D5"/>
<dbReference type="CDD" id="cd00519">
    <property type="entry name" value="Lipase_3"/>
    <property type="match status" value="1"/>
</dbReference>
<keyword evidence="1" id="KW-0472">Membrane</keyword>
<keyword evidence="1" id="KW-1133">Transmembrane helix</keyword>
<feature type="transmembrane region" description="Helical" evidence="1">
    <location>
        <begin position="33"/>
        <end position="52"/>
    </location>
</feature>
<evidence type="ECO:0000313" key="4">
    <source>
        <dbReference type="Proteomes" id="UP000317650"/>
    </source>
</evidence>
<feature type="domain" description="Fungal lipase-type" evidence="2">
    <location>
        <begin position="334"/>
        <end position="475"/>
    </location>
</feature>
<sequence length="760" mass="85039">MPQYLRSLYLLAIRALGFVCSLDRRRQFWTPMAAAAAATAAAVTVLLCLVLCMREGEVEEGDEGVAGGASDGIVLERHRSGRRWRKRQQSPTEPPVTWMGKVVLVAGTIRFTFSETLGRWPLVDLLFGIRHHMRRQVSDDVLLMGRICSLSMAYLRVASLLFIKVALFFSFFFVKWLSRASNSLLLDELKLSFPRDEIFKGKSSSDHYNVSIGCDVFVASAVLSKLDIYITQYPLIHPITSFSDEVELQGNHEVASVYAGSNCIELKGCEIMVDLINMLRLLNLCFLFSKKPYAVLLESTGYTEEDVLLKEPKAGLLKPAFTILHDRNSKSFLLVIRGALSLKDKLTAATGELVPFHHLVSHEGSISNLITGYAHCGMVAAAHWIAKCATPCLLKAVTEYPDYNIKIIGHSMGAAIAAILSYILREHEEFLSSTCVAFGPGMYLSACMTWELAESGKHFVTTIVNATDLVPTFSAVSVDNLRSEIKTSSWLTNQIQHTRILKGLYHFMTTLRSCVPSISATRTRVTTTGKFLRPASESTEVVIRHAQHVAHAVVTCHSSVSCWSDMTLNGQAFGTRTVPDEDEAPGSLGTHTRPVNCLQASGCEEILEDQKLLQVNHVCKAASVEEMTEGEFWLEIEKELHHHHEDMQGLEKEKEESTLLIEAMEKELATTPNARKEHQLYPPGKLMHMVAVPALDHSDTVEDALNNRSIGIYETPREMYGKIRLSQTMIDDHYMPRYKRMMELLVDKLRRDNDYYTTAI</sequence>
<evidence type="ECO:0000313" key="3">
    <source>
        <dbReference type="EMBL" id="THU44131.1"/>
    </source>
</evidence>
<gene>
    <name evidence="3" type="ORF">C4D60_Mb02t04170</name>
</gene>
<proteinExistence type="predicted"/>
<name>A0A4S8I8D5_MUSBA</name>
<dbReference type="SUPFAM" id="SSF53474">
    <property type="entry name" value="alpha/beta-Hydrolases"/>
    <property type="match status" value="1"/>
</dbReference>
<evidence type="ECO:0000256" key="1">
    <source>
        <dbReference type="SAM" id="Phobius"/>
    </source>
</evidence>
<dbReference type="InterPro" id="IPR029058">
    <property type="entry name" value="AB_hydrolase_fold"/>
</dbReference>
<keyword evidence="1" id="KW-0812">Transmembrane</keyword>
<protein>
    <recommendedName>
        <fullName evidence="2">Fungal lipase-type domain-containing protein</fullName>
    </recommendedName>
</protein>
<accession>A0A4S8I8D5</accession>
<organism evidence="3 4">
    <name type="scientific">Musa balbisiana</name>
    <name type="common">Banana</name>
    <dbReference type="NCBI Taxonomy" id="52838"/>
    <lineage>
        <taxon>Eukaryota</taxon>
        <taxon>Viridiplantae</taxon>
        <taxon>Streptophyta</taxon>
        <taxon>Embryophyta</taxon>
        <taxon>Tracheophyta</taxon>
        <taxon>Spermatophyta</taxon>
        <taxon>Magnoliopsida</taxon>
        <taxon>Liliopsida</taxon>
        <taxon>Zingiberales</taxon>
        <taxon>Musaceae</taxon>
        <taxon>Musa</taxon>
    </lineage>
</organism>
<comment type="caution">
    <text evidence="3">The sequence shown here is derived from an EMBL/GenBank/DDBJ whole genome shotgun (WGS) entry which is preliminary data.</text>
</comment>
<dbReference type="GO" id="GO:0006629">
    <property type="term" value="P:lipid metabolic process"/>
    <property type="evidence" value="ECO:0007669"/>
    <property type="project" value="InterPro"/>
</dbReference>
<keyword evidence="4" id="KW-1185">Reference proteome</keyword>
<feature type="transmembrane region" description="Helical" evidence="1">
    <location>
        <begin position="153"/>
        <end position="174"/>
    </location>
</feature>
<reference evidence="3 4" key="1">
    <citation type="journal article" date="2019" name="Nat. Plants">
        <title>Genome sequencing of Musa balbisiana reveals subgenome evolution and function divergence in polyploid bananas.</title>
        <authorList>
            <person name="Yao X."/>
        </authorList>
    </citation>
    <scope>NUCLEOTIDE SEQUENCE [LARGE SCALE GENOMIC DNA]</scope>
    <source>
        <strain evidence="4">cv. DH-PKW</strain>
        <tissue evidence="3">Leaves</tissue>
    </source>
</reference>
<dbReference type="Proteomes" id="UP000317650">
    <property type="component" value="Chromosome 2"/>
</dbReference>
<dbReference type="PANTHER" id="PTHR46023">
    <property type="entry name" value="LIPASE CLASS 3 PROTEIN-LIKE"/>
    <property type="match status" value="1"/>
</dbReference>
<dbReference type="EMBL" id="PYDT01000011">
    <property type="protein sequence ID" value="THU44131.1"/>
    <property type="molecule type" value="Genomic_DNA"/>
</dbReference>
<dbReference type="Pfam" id="PF01764">
    <property type="entry name" value="Lipase_3"/>
    <property type="match status" value="1"/>
</dbReference>
<dbReference type="InterPro" id="IPR002921">
    <property type="entry name" value="Fungal_lipase-type"/>
</dbReference>
<dbReference type="PANTHER" id="PTHR46023:SF6">
    <property type="entry name" value="LIPASE CLASS 3 FAMILY PROTEIN"/>
    <property type="match status" value="1"/>
</dbReference>
<evidence type="ECO:0000259" key="2">
    <source>
        <dbReference type="Pfam" id="PF01764"/>
    </source>
</evidence>
<dbReference type="Gene3D" id="3.40.50.1820">
    <property type="entry name" value="alpha/beta hydrolase"/>
    <property type="match status" value="1"/>
</dbReference>